<dbReference type="InterPro" id="IPR029058">
    <property type="entry name" value="AB_hydrolase_fold"/>
</dbReference>
<evidence type="ECO:0000313" key="2">
    <source>
        <dbReference type="EMBL" id="QHS61947.1"/>
    </source>
</evidence>
<sequence length="267" mass="31342">MSSFFLPYLKSRFHIITSGTGEELLICLHGFGENAESYSRLHDTLGTHYTIVSLDLPLHGQTEWKEERAFAMEDLKEVILLILQHYRFKTFSLMGYSMGGRVSLCVVQLLAERIDRLYLLAPDGLKDNRWHMFATQTAIGKWLFRYCTYHPQLFFGLLHAWRKLRLISRGLHKFAFNSMDTLEKRERVYFVWTCMGQMMPDRELCKQQLKTHRVQTLLLFGKYDRVIPPVLGIRFMDGTFPCEMRVLERGHQLISEEAAEVITAYIF</sequence>
<dbReference type="EMBL" id="CP048113">
    <property type="protein sequence ID" value="QHS61947.1"/>
    <property type="molecule type" value="Genomic_DNA"/>
</dbReference>
<reference evidence="2 3" key="1">
    <citation type="submission" date="2020-01" db="EMBL/GenBank/DDBJ databases">
        <title>Complete genome sequence of Chitinophaga sp. H33E-04 isolated from quinoa roots.</title>
        <authorList>
            <person name="Weon H.-Y."/>
            <person name="Lee S.A."/>
        </authorList>
    </citation>
    <scope>NUCLEOTIDE SEQUENCE [LARGE SCALE GENOMIC DNA]</scope>
    <source>
        <strain evidence="2 3">H33E-04</strain>
    </source>
</reference>
<dbReference type="PANTHER" id="PTHR43798">
    <property type="entry name" value="MONOACYLGLYCEROL LIPASE"/>
    <property type="match status" value="1"/>
</dbReference>
<dbReference type="InterPro" id="IPR000073">
    <property type="entry name" value="AB_hydrolase_1"/>
</dbReference>
<dbReference type="PRINTS" id="PR00111">
    <property type="entry name" value="ABHYDROLASE"/>
</dbReference>
<dbReference type="Pfam" id="PF00561">
    <property type="entry name" value="Abhydrolase_1"/>
    <property type="match status" value="1"/>
</dbReference>
<evidence type="ECO:0000313" key="3">
    <source>
        <dbReference type="Proteomes" id="UP000476411"/>
    </source>
</evidence>
<gene>
    <name evidence="2" type="ORF">GWR21_20760</name>
</gene>
<proteinExistence type="predicted"/>
<dbReference type="GO" id="GO:0016787">
    <property type="term" value="F:hydrolase activity"/>
    <property type="evidence" value="ECO:0007669"/>
    <property type="project" value="UniProtKB-KW"/>
</dbReference>
<dbReference type="Gene3D" id="3.40.50.1820">
    <property type="entry name" value="alpha/beta hydrolase"/>
    <property type="match status" value="1"/>
</dbReference>
<dbReference type="SUPFAM" id="SSF53474">
    <property type="entry name" value="alpha/beta-Hydrolases"/>
    <property type="match status" value="1"/>
</dbReference>
<protein>
    <submittedName>
        <fullName evidence="2">Alpha/beta hydrolase</fullName>
    </submittedName>
</protein>
<keyword evidence="3" id="KW-1185">Reference proteome</keyword>
<evidence type="ECO:0000259" key="1">
    <source>
        <dbReference type="Pfam" id="PF00561"/>
    </source>
</evidence>
<accession>A0A6B9ZJ04</accession>
<feature type="domain" description="AB hydrolase-1" evidence="1">
    <location>
        <begin position="24"/>
        <end position="251"/>
    </location>
</feature>
<keyword evidence="2" id="KW-0378">Hydrolase</keyword>
<dbReference type="Proteomes" id="UP000476411">
    <property type="component" value="Chromosome"/>
</dbReference>
<dbReference type="KEGG" id="chih:GWR21_20760"/>
<dbReference type="GO" id="GO:0016020">
    <property type="term" value="C:membrane"/>
    <property type="evidence" value="ECO:0007669"/>
    <property type="project" value="TreeGrafter"/>
</dbReference>
<dbReference type="AlphaFoldDB" id="A0A6B9ZJ04"/>
<name>A0A6B9ZJ04_9BACT</name>
<organism evidence="2 3">
    <name type="scientific">Chitinophaga agri</name>
    <dbReference type="NCBI Taxonomy" id="2703787"/>
    <lineage>
        <taxon>Bacteria</taxon>
        <taxon>Pseudomonadati</taxon>
        <taxon>Bacteroidota</taxon>
        <taxon>Chitinophagia</taxon>
        <taxon>Chitinophagales</taxon>
        <taxon>Chitinophagaceae</taxon>
        <taxon>Chitinophaga</taxon>
    </lineage>
</organism>
<dbReference type="RefSeq" id="WP_162333604.1">
    <property type="nucleotide sequence ID" value="NZ_CP048113.1"/>
</dbReference>
<dbReference type="InterPro" id="IPR050266">
    <property type="entry name" value="AB_hydrolase_sf"/>
</dbReference>
<dbReference type="PANTHER" id="PTHR43798:SF33">
    <property type="entry name" value="HYDROLASE, PUTATIVE (AFU_ORTHOLOGUE AFUA_2G14860)-RELATED"/>
    <property type="match status" value="1"/>
</dbReference>